<accession>A0AAJ7JD40</accession>
<feature type="region of interest" description="Disordered" evidence="7">
    <location>
        <begin position="1777"/>
        <end position="1805"/>
    </location>
</feature>
<dbReference type="InterPro" id="IPR013783">
    <property type="entry name" value="Ig-like_fold"/>
</dbReference>
<dbReference type="KEGG" id="ccal:108631299"/>
<dbReference type="Pfam" id="PF00069">
    <property type="entry name" value="Pkinase"/>
    <property type="match status" value="1"/>
</dbReference>
<dbReference type="PANTHER" id="PTHR47633">
    <property type="entry name" value="IMMUNOGLOBULIN"/>
    <property type="match status" value="1"/>
</dbReference>
<dbReference type="PROSITE" id="PS50835">
    <property type="entry name" value="IG_LIKE"/>
    <property type="match status" value="6"/>
</dbReference>
<dbReference type="SMART" id="SM00060">
    <property type="entry name" value="FN3"/>
    <property type="match status" value="1"/>
</dbReference>
<evidence type="ECO:0000256" key="5">
    <source>
        <dbReference type="ARBA" id="ARBA00023319"/>
    </source>
</evidence>
<evidence type="ECO:0000259" key="9">
    <source>
        <dbReference type="PROSITE" id="PS50835"/>
    </source>
</evidence>
<gene>
    <name evidence="12" type="primary">LOC108631299</name>
</gene>
<dbReference type="SMART" id="SM00408">
    <property type="entry name" value="IGc2"/>
    <property type="match status" value="5"/>
</dbReference>
<dbReference type="GO" id="GO:0030154">
    <property type="term" value="P:cell differentiation"/>
    <property type="evidence" value="ECO:0007669"/>
    <property type="project" value="UniProtKB-ARBA"/>
</dbReference>
<dbReference type="CDD" id="cd00063">
    <property type="entry name" value="FN3"/>
    <property type="match status" value="1"/>
</dbReference>
<dbReference type="SUPFAM" id="SSF56112">
    <property type="entry name" value="Protein kinase-like (PK-like)"/>
    <property type="match status" value="1"/>
</dbReference>
<dbReference type="CDD" id="cd14103">
    <property type="entry name" value="STKc_MLCK"/>
    <property type="match status" value="1"/>
</dbReference>
<dbReference type="SUPFAM" id="SSF48726">
    <property type="entry name" value="Immunoglobulin"/>
    <property type="match status" value="6"/>
</dbReference>
<comment type="similarity">
    <text evidence="1">Belongs to the protein kinase superfamily. CAMK Ser/Thr protein kinase family.</text>
</comment>
<dbReference type="Gene3D" id="2.60.40.10">
    <property type="entry name" value="Immunoglobulins"/>
    <property type="match status" value="7"/>
</dbReference>
<dbReference type="InterPro" id="IPR007110">
    <property type="entry name" value="Ig-like_dom"/>
</dbReference>
<feature type="compositionally biased region" description="Polar residues" evidence="7">
    <location>
        <begin position="1433"/>
        <end position="1451"/>
    </location>
</feature>
<feature type="compositionally biased region" description="Polar residues" evidence="7">
    <location>
        <begin position="675"/>
        <end position="691"/>
    </location>
</feature>
<dbReference type="GeneID" id="108631299"/>
<dbReference type="InterPro" id="IPR008271">
    <property type="entry name" value="Ser/Thr_kinase_AS"/>
</dbReference>
<evidence type="ECO:0000259" key="8">
    <source>
        <dbReference type="PROSITE" id="PS50011"/>
    </source>
</evidence>
<evidence type="ECO:0000256" key="4">
    <source>
        <dbReference type="ARBA" id="ARBA00022840"/>
    </source>
</evidence>
<feature type="domain" description="Ig-like" evidence="9">
    <location>
        <begin position="880"/>
        <end position="970"/>
    </location>
</feature>
<dbReference type="PROSITE" id="PS00107">
    <property type="entry name" value="PROTEIN_KINASE_ATP"/>
    <property type="match status" value="1"/>
</dbReference>
<dbReference type="Pfam" id="PF07679">
    <property type="entry name" value="I-set"/>
    <property type="match status" value="6"/>
</dbReference>
<protein>
    <submittedName>
        <fullName evidence="12">Myosin light chain kinase, smooth muscle-like</fullName>
    </submittedName>
</protein>
<evidence type="ECO:0000256" key="7">
    <source>
        <dbReference type="SAM" id="MobiDB-lite"/>
    </source>
</evidence>
<evidence type="ECO:0000256" key="6">
    <source>
        <dbReference type="PROSITE-ProRule" id="PRU10141"/>
    </source>
</evidence>
<keyword evidence="2" id="KW-0677">Repeat</keyword>
<dbReference type="InterPro" id="IPR011009">
    <property type="entry name" value="Kinase-like_dom_sf"/>
</dbReference>
<keyword evidence="5" id="KW-0393">Immunoglobulin domain</keyword>
<feature type="region of interest" description="Disordered" evidence="7">
    <location>
        <begin position="675"/>
        <end position="843"/>
    </location>
</feature>
<dbReference type="RefSeq" id="XP_017890626.2">
    <property type="nucleotide sequence ID" value="XM_018035137.2"/>
</dbReference>
<feature type="compositionally biased region" description="Polar residues" evidence="7">
    <location>
        <begin position="1480"/>
        <end position="1491"/>
    </location>
</feature>
<feature type="domain" description="Protein kinase" evidence="8">
    <location>
        <begin position="1107"/>
        <end position="1362"/>
    </location>
</feature>
<dbReference type="FunFam" id="2.60.40.10:FF:000612">
    <property type="entry name" value="palladin isoform X1"/>
    <property type="match status" value="1"/>
</dbReference>
<evidence type="ECO:0000256" key="1">
    <source>
        <dbReference type="ARBA" id="ARBA00006692"/>
    </source>
</evidence>
<keyword evidence="11" id="KW-1185">Reference proteome</keyword>
<evidence type="ECO:0000256" key="3">
    <source>
        <dbReference type="ARBA" id="ARBA00022741"/>
    </source>
</evidence>
<feature type="region of interest" description="Disordered" evidence="7">
    <location>
        <begin position="1406"/>
        <end position="1457"/>
    </location>
</feature>
<dbReference type="InterPro" id="IPR003961">
    <property type="entry name" value="FN3_dom"/>
</dbReference>
<dbReference type="PANTHER" id="PTHR47633:SF7">
    <property type="entry name" value="TITIN HOMOLOG"/>
    <property type="match status" value="1"/>
</dbReference>
<dbReference type="PROSITE" id="PS00108">
    <property type="entry name" value="PROTEIN_KINASE_ST"/>
    <property type="match status" value="1"/>
</dbReference>
<dbReference type="SUPFAM" id="SSF49265">
    <property type="entry name" value="Fibronectin type III"/>
    <property type="match status" value="1"/>
</dbReference>
<evidence type="ECO:0000313" key="12">
    <source>
        <dbReference type="RefSeq" id="XP_017890626.2"/>
    </source>
</evidence>
<feature type="non-terminal residue" evidence="12">
    <location>
        <position position="1"/>
    </location>
</feature>
<evidence type="ECO:0000259" key="10">
    <source>
        <dbReference type="PROSITE" id="PS50853"/>
    </source>
</evidence>
<feature type="compositionally biased region" description="Basic residues" evidence="7">
    <location>
        <begin position="767"/>
        <end position="778"/>
    </location>
</feature>
<name>A0AAJ7JD40_9HYME</name>
<dbReference type="FunFam" id="2.60.40.10:FF:000107">
    <property type="entry name" value="Myosin, light chain kinase a"/>
    <property type="match status" value="2"/>
</dbReference>
<dbReference type="Proteomes" id="UP000694925">
    <property type="component" value="Unplaced"/>
</dbReference>
<feature type="domain" description="Ig-like" evidence="9">
    <location>
        <begin position="484"/>
        <end position="563"/>
    </location>
</feature>
<feature type="compositionally biased region" description="Polar residues" evidence="7">
    <location>
        <begin position="221"/>
        <end position="239"/>
    </location>
</feature>
<feature type="compositionally biased region" description="Low complexity" evidence="7">
    <location>
        <begin position="1411"/>
        <end position="1422"/>
    </location>
</feature>
<dbReference type="Gene3D" id="1.10.510.10">
    <property type="entry name" value="Transferase(Phosphotransferase) domain 1"/>
    <property type="match status" value="1"/>
</dbReference>
<dbReference type="InterPro" id="IPR036179">
    <property type="entry name" value="Ig-like_dom_sf"/>
</dbReference>
<dbReference type="PROSITE" id="PS50011">
    <property type="entry name" value="PROTEIN_KINASE_DOM"/>
    <property type="match status" value="1"/>
</dbReference>
<feature type="domain" description="Ig-like" evidence="9">
    <location>
        <begin position="108"/>
        <end position="192"/>
    </location>
</feature>
<feature type="domain" description="Ig-like" evidence="9">
    <location>
        <begin position="268"/>
        <end position="356"/>
    </location>
</feature>
<feature type="region of interest" description="Disordered" evidence="7">
    <location>
        <begin position="1477"/>
        <end position="1517"/>
    </location>
</feature>
<dbReference type="InterPro" id="IPR017441">
    <property type="entry name" value="Protein_kinase_ATP_BS"/>
</dbReference>
<dbReference type="InterPro" id="IPR000719">
    <property type="entry name" value="Prot_kinase_dom"/>
</dbReference>
<feature type="binding site" evidence="6">
    <location>
        <position position="1136"/>
    </location>
    <ligand>
        <name>ATP</name>
        <dbReference type="ChEBI" id="CHEBI:30616"/>
    </ligand>
</feature>
<dbReference type="Pfam" id="PF00041">
    <property type="entry name" value="fn3"/>
    <property type="match status" value="1"/>
</dbReference>
<feature type="compositionally biased region" description="Polar residues" evidence="7">
    <location>
        <begin position="1649"/>
        <end position="1659"/>
    </location>
</feature>
<dbReference type="InterPro" id="IPR003599">
    <property type="entry name" value="Ig_sub"/>
</dbReference>
<dbReference type="CDD" id="cd00096">
    <property type="entry name" value="Ig"/>
    <property type="match status" value="1"/>
</dbReference>
<organism evidence="11 12">
    <name type="scientific">Ceratina calcarata</name>
    <dbReference type="NCBI Taxonomy" id="156304"/>
    <lineage>
        <taxon>Eukaryota</taxon>
        <taxon>Metazoa</taxon>
        <taxon>Ecdysozoa</taxon>
        <taxon>Arthropoda</taxon>
        <taxon>Hexapoda</taxon>
        <taxon>Insecta</taxon>
        <taxon>Pterygota</taxon>
        <taxon>Neoptera</taxon>
        <taxon>Endopterygota</taxon>
        <taxon>Hymenoptera</taxon>
        <taxon>Apocrita</taxon>
        <taxon>Aculeata</taxon>
        <taxon>Apoidea</taxon>
        <taxon>Anthophila</taxon>
        <taxon>Apidae</taxon>
        <taxon>Ceratina</taxon>
        <taxon>Zadontomerus</taxon>
    </lineage>
</organism>
<dbReference type="FunFam" id="2.60.40.10:FF:001452">
    <property type="entry name" value="Uncharacterized protein, isoform F"/>
    <property type="match status" value="1"/>
</dbReference>
<dbReference type="InterPro" id="IPR036116">
    <property type="entry name" value="FN3_sf"/>
</dbReference>
<keyword evidence="4 6" id="KW-0067">ATP-binding</keyword>
<feature type="domain" description="Ig-like" evidence="9">
    <location>
        <begin position="381"/>
        <end position="469"/>
    </location>
</feature>
<keyword evidence="3 6" id="KW-0547">Nucleotide-binding</keyword>
<dbReference type="FunFam" id="1.10.510.10:FF:000175">
    <property type="entry name" value="Myosin light chain kinase, smooth muscle"/>
    <property type="match status" value="1"/>
</dbReference>
<feature type="domain" description="Ig-like" evidence="9">
    <location>
        <begin position="586"/>
        <end position="676"/>
    </location>
</feature>
<feature type="compositionally biased region" description="Basic and acidic residues" evidence="7">
    <location>
        <begin position="692"/>
        <end position="704"/>
    </location>
</feature>
<reference evidence="12" key="1">
    <citation type="submission" date="2025-08" db="UniProtKB">
        <authorList>
            <consortium name="RefSeq"/>
        </authorList>
    </citation>
    <scope>IDENTIFICATION</scope>
    <source>
        <tissue evidence="12">Whole body</tissue>
    </source>
</reference>
<dbReference type="GO" id="GO:0009653">
    <property type="term" value="P:anatomical structure morphogenesis"/>
    <property type="evidence" value="ECO:0007669"/>
    <property type="project" value="UniProtKB-ARBA"/>
</dbReference>
<feature type="region of interest" description="Disordered" evidence="7">
    <location>
        <begin position="208"/>
        <end position="266"/>
    </location>
</feature>
<feature type="compositionally biased region" description="Basic and acidic residues" evidence="7">
    <location>
        <begin position="723"/>
        <end position="734"/>
    </location>
</feature>
<dbReference type="SMART" id="SM00220">
    <property type="entry name" value="S_TKc"/>
    <property type="match status" value="1"/>
</dbReference>
<dbReference type="GO" id="GO:0005524">
    <property type="term" value="F:ATP binding"/>
    <property type="evidence" value="ECO:0007669"/>
    <property type="project" value="UniProtKB-UniRule"/>
</dbReference>
<dbReference type="SMART" id="SM00409">
    <property type="entry name" value="IG"/>
    <property type="match status" value="7"/>
</dbReference>
<dbReference type="PROSITE" id="PS50853">
    <property type="entry name" value="FN3"/>
    <property type="match status" value="1"/>
</dbReference>
<dbReference type="InterPro" id="IPR003598">
    <property type="entry name" value="Ig_sub2"/>
</dbReference>
<dbReference type="FunFam" id="2.60.40.10:FF:000022">
    <property type="entry name" value="Cardiac titin"/>
    <property type="match status" value="1"/>
</dbReference>
<proteinExistence type="inferred from homology"/>
<sequence>SEQGTDPFSLLAIAGGRTLDFDPFDVGIRNPDYYRDAAHFRLVGEGPQYRLEIPYAKLDFTGTYSVIARNCHGEAKAVISLQIYAKGQGKEEKMKKSGVTHGNVLTLPVITRDLRDLRCCDGDAVTLECQVHATPEPPLVRWERGGKILQMGGDFSSEFDEETARLIIQHVYPEDEGEYTCVAYNDLGKAFTSACLIVDVPEGKENVLSQRLTRPPGLLSGGSTPRSTPRSTPIRSLSPTVPHGRELRSPQLLPRSRSTSRRAKISPPKFYAVPHNRVAEEGETVRFQCAVAGHPTPWVKWDKNGTVVTPTARISVKERDDVKILEIVEVTLEDAGLYRVIVENDYGRIEASARLEVINRQLLGPVSRTVRTKSASPRTYPSFSRSLLDITSRVNGRLYLDCSIRGTPSPTPTWFRNGRPLERSDRIKRYFDGKTAKVEVSEVKASDAGEYTCVATNVLGSTKNTCQVTVLDPYNPSTCDKDPPKFLQTLPEDSIVMEGHCYELQARLTGTPPFSVIWLKDGREIPDDDQYRYVIYGDGGVALRFSIVCPQDAGEYTCLARNNFGEAACTGLFAVQDYKGVQKLAPQFTKTPVSVVVSKGETACFCARVQCGKPMEITWTINGKDVRENSRCKVEKDDSVSVLRIQDVQPRDVGEIRCTASVVGKGPSICTTAQLQMNRPTQNPDDPQQDSTEIRSEKPPRSDCSRNNSLRRARDVPLSPRSQRYESNKIDRIRSSSLPRRTGPASVSPVPVRKNYPQSPLLDTRKPGRKISRPKKVERKPTQQVYMKLSDQGISSSDEETKRVPKKKSVEDNETKDTSSSDVRKTGNDMKTESSNKHDDTPIISAECVPEVTEEAPKTCEQVVTKEEKVNASEEEFVAASIAKVPNDVTVFRGNRVVLRVTYRGHPEPRVKWLRAGRELKPDKKTAITYGGGVSCLISDDVVADNAGKYEVSVENEFGKDRRFFSVAVEGPPDPPASVPIICCSTGTATINWRSSPYDGGCTVTGYTVEMNRAGENTWTTIAESCLSLSLTVPVGGTETVTPGERYRFRVRAENIHGVSEPGDESQFVRIPKEGETCLLDDEEEFAPPFEARIVEMEDGHLFNDRYEILEELGKGRYGTVRRVIEKSSNTSFAAKFVRTIKSKDREQVREEIRIMNMLRHPKLLLLAAAFESPREIVMVTEYISGGELFERVVADDFTLTERDSILFMRQICEGVEYMHKNNVVHLDLKPENIMCRTRTSHQIKLIDFGLAQTLKPDTPIRVLFGTPEFIPPEIISYEPIGTESDMWSVGVICYVLLTGLSPFMGDNDAETFANITRADYDLEDEAFDAISNDAKDFITRLLVKRKELRISARQCLEHPWMAQHAEAMSRIALPTEKLKKFIVRRKWQKTGNAIRALGRMAILSANSRRSPTATADSSPTSEPLNPMETPRTVETSPNESCRATERNGTSPGEPDARARSVYSFCYKTEVNIVPEETLDSPQKVETSASSDLEESLKSEPADQAASCSQRNGEETDTIIESSEVRSEQTLPMEKIEEKTEIVERYQIEERVSITEEITSTVRHVDIEDEPSCRDLSDEIAAKLTIDEEVVNSFKEDFKWNIEEKGVKEDIITEIEKELKEKTDQTNPQKSRRVFRGDSRDSGIGDCASNLSASSQQVNELGISSIKEEETDNENNNGNVKNVLQKVERFESRRTSREEVTEISSNMENVEVPDAKKHAKGSIEVSTLSGVTKASREINRQHEVSEEIEDPRLLIGRIRSKFVPTGNVSRTAKLFEKEASKSPVTPPQLPQRTYPAAPVTPGKPHNERIQKAFAFWNK</sequence>
<feature type="compositionally biased region" description="Basic and acidic residues" evidence="7">
    <location>
        <begin position="799"/>
        <end position="841"/>
    </location>
</feature>
<feature type="region of interest" description="Disordered" evidence="7">
    <location>
        <begin position="1619"/>
        <end position="1659"/>
    </location>
</feature>
<evidence type="ECO:0000256" key="2">
    <source>
        <dbReference type="ARBA" id="ARBA00022737"/>
    </source>
</evidence>
<dbReference type="Gene3D" id="3.30.200.20">
    <property type="entry name" value="Phosphorylase Kinase, domain 1"/>
    <property type="match status" value="1"/>
</dbReference>
<evidence type="ECO:0000313" key="11">
    <source>
        <dbReference type="Proteomes" id="UP000694925"/>
    </source>
</evidence>
<dbReference type="GO" id="GO:0004672">
    <property type="term" value="F:protein kinase activity"/>
    <property type="evidence" value="ECO:0007669"/>
    <property type="project" value="InterPro"/>
</dbReference>
<feature type="domain" description="Fibronectin type-III" evidence="10">
    <location>
        <begin position="975"/>
        <end position="1074"/>
    </location>
</feature>
<dbReference type="InterPro" id="IPR013098">
    <property type="entry name" value="Ig_I-set"/>
</dbReference>